<evidence type="ECO:0000313" key="2">
    <source>
        <dbReference type="EMBL" id="RML79605.1"/>
    </source>
</evidence>
<dbReference type="GO" id="GO:0004252">
    <property type="term" value="F:serine-type endopeptidase activity"/>
    <property type="evidence" value="ECO:0007669"/>
    <property type="project" value="InterPro"/>
</dbReference>
<dbReference type="Pfam" id="PF02897">
    <property type="entry name" value="Peptidase_S9_N"/>
    <property type="match status" value="1"/>
</dbReference>
<dbReference type="EMBL" id="RBNL01002136">
    <property type="protein sequence ID" value="RML79605.1"/>
    <property type="molecule type" value="Genomic_DNA"/>
</dbReference>
<dbReference type="GO" id="GO:0006508">
    <property type="term" value="P:proteolysis"/>
    <property type="evidence" value="ECO:0007669"/>
    <property type="project" value="UniProtKB-KW"/>
</dbReference>
<accession>A0A3M2YVT5</accession>
<feature type="non-terminal residue" evidence="2">
    <location>
        <position position="99"/>
    </location>
</feature>
<keyword evidence="2" id="KW-0378">Hydrolase</keyword>
<dbReference type="SUPFAM" id="SSF50993">
    <property type="entry name" value="Peptidase/esterase 'gauge' domain"/>
    <property type="match status" value="1"/>
</dbReference>
<keyword evidence="2" id="KW-0645">Protease</keyword>
<dbReference type="InterPro" id="IPR023302">
    <property type="entry name" value="Pept_S9A_N"/>
</dbReference>
<dbReference type="AlphaFoldDB" id="A0A3M2YVT5"/>
<dbReference type="Gene3D" id="2.130.10.120">
    <property type="entry name" value="Prolyl oligopeptidase, N-terminal domain"/>
    <property type="match status" value="1"/>
</dbReference>
<gene>
    <name evidence="2" type="ORF">APX70_07112</name>
</gene>
<reference evidence="2 3" key="1">
    <citation type="submission" date="2018-08" db="EMBL/GenBank/DDBJ databases">
        <title>Recombination of ecologically and evolutionarily significant loci maintains genetic cohesion in the Pseudomonas syringae species complex.</title>
        <authorList>
            <person name="Dillon M."/>
            <person name="Thakur S."/>
            <person name="Almeida R.N.D."/>
            <person name="Weir B.S."/>
            <person name="Guttman D.S."/>
        </authorList>
    </citation>
    <scope>NUCLEOTIDE SEQUENCE [LARGE SCALE GENOMIC DNA]</scope>
    <source>
        <strain evidence="2 3">88_10</strain>
    </source>
</reference>
<comment type="caution">
    <text evidence="2">The sequence shown here is derived from an EMBL/GenBank/DDBJ whole genome shotgun (WGS) entry which is preliminary data.</text>
</comment>
<sequence>MAHDEQVMLEGLSLNARGLSLSLREGGLPIIEVRPQGLSAYRVQLPDAAYSLYVQDTLEFDSDRIRLRYQSLNRPAQVRQLTLATGEQVVLKETPVLGT</sequence>
<feature type="domain" description="Peptidase S9A N-terminal" evidence="1">
    <location>
        <begin position="1"/>
        <end position="93"/>
    </location>
</feature>
<organism evidence="2 3">
    <name type="scientific">Pseudomonas syringae pv. maculicola</name>
    <dbReference type="NCBI Taxonomy" id="59511"/>
    <lineage>
        <taxon>Bacteria</taxon>
        <taxon>Pseudomonadati</taxon>
        <taxon>Pseudomonadota</taxon>
        <taxon>Gammaproteobacteria</taxon>
        <taxon>Pseudomonadales</taxon>
        <taxon>Pseudomonadaceae</taxon>
        <taxon>Pseudomonas</taxon>
    </lineage>
</organism>
<proteinExistence type="predicted"/>
<evidence type="ECO:0000313" key="3">
    <source>
        <dbReference type="Proteomes" id="UP000282378"/>
    </source>
</evidence>
<protein>
    <submittedName>
        <fullName evidence="2">Protease II</fullName>
    </submittedName>
</protein>
<name>A0A3M2YVT5_PSEYM</name>
<dbReference type="Proteomes" id="UP000282378">
    <property type="component" value="Unassembled WGS sequence"/>
</dbReference>
<evidence type="ECO:0000259" key="1">
    <source>
        <dbReference type="Pfam" id="PF02897"/>
    </source>
</evidence>